<proteinExistence type="predicted"/>
<reference evidence="2 3" key="1">
    <citation type="submission" date="2018-03" db="EMBL/GenBank/DDBJ databases">
        <title>Genomic Encyclopedia of Archaeal and Bacterial Type Strains, Phase II (KMG-II): from individual species to whole genera.</title>
        <authorList>
            <person name="Goeker M."/>
        </authorList>
    </citation>
    <scope>NUCLEOTIDE SEQUENCE [LARGE SCALE GENOMIC DNA]</scope>
    <source>
        <strain evidence="2 3">DSM 28354</strain>
    </source>
</reference>
<dbReference type="EMBL" id="PVTE01000009">
    <property type="protein sequence ID" value="PRY38476.1"/>
    <property type="molecule type" value="Genomic_DNA"/>
</dbReference>
<dbReference type="InterPro" id="IPR012334">
    <property type="entry name" value="Pectin_lyas_fold"/>
</dbReference>
<keyword evidence="2" id="KW-0456">Lyase</keyword>
<dbReference type="AlphaFoldDB" id="A0A2T0SYI7"/>
<protein>
    <submittedName>
        <fullName evidence="2">Pectate lyase-like protein</fullName>
    </submittedName>
</protein>
<dbReference type="Proteomes" id="UP000238375">
    <property type="component" value="Unassembled WGS sequence"/>
</dbReference>
<dbReference type="GO" id="GO:0016829">
    <property type="term" value="F:lyase activity"/>
    <property type="evidence" value="ECO:0007669"/>
    <property type="project" value="UniProtKB-KW"/>
</dbReference>
<organism evidence="2 3">
    <name type="scientific">Spirosoma oryzae</name>
    <dbReference type="NCBI Taxonomy" id="1469603"/>
    <lineage>
        <taxon>Bacteria</taxon>
        <taxon>Pseudomonadati</taxon>
        <taxon>Bacteroidota</taxon>
        <taxon>Cytophagia</taxon>
        <taxon>Cytophagales</taxon>
        <taxon>Cytophagaceae</taxon>
        <taxon>Spirosoma</taxon>
    </lineage>
</organism>
<dbReference type="OrthoDB" id="1433444at2"/>
<dbReference type="InterPro" id="IPR024535">
    <property type="entry name" value="RHGA/B-epi-like_pectate_lyase"/>
</dbReference>
<keyword evidence="3" id="KW-1185">Reference proteome</keyword>
<name>A0A2T0SYI7_9BACT</name>
<evidence type="ECO:0000313" key="3">
    <source>
        <dbReference type="Proteomes" id="UP000238375"/>
    </source>
</evidence>
<dbReference type="SUPFAM" id="SSF51126">
    <property type="entry name" value="Pectin lyase-like"/>
    <property type="match status" value="1"/>
</dbReference>
<comment type="caution">
    <text evidence="2">The sequence shown here is derived from an EMBL/GenBank/DDBJ whole genome shotgun (WGS) entry which is preliminary data.</text>
</comment>
<evidence type="ECO:0000259" key="1">
    <source>
        <dbReference type="Pfam" id="PF12708"/>
    </source>
</evidence>
<dbReference type="Gene3D" id="2.160.20.10">
    <property type="entry name" value="Single-stranded right-handed beta-helix, Pectin lyase-like"/>
    <property type="match status" value="1"/>
</dbReference>
<dbReference type="Pfam" id="PF12708">
    <property type="entry name" value="Pect-lyase_RHGA_epim"/>
    <property type="match status" value="1"/>
</dbReference>
<feature type="domain" description="Rhamnogalacturonase A/B/Epimerase-like pectate lyase" evidence="1">
    <location>
        <begin position="187"/>
        <end position="399"/>
    </location>
</feature>
<gene>
    <name evidence="2" type="ORF">CLV58_109203</name>
</gene>
<dbReference type="RefSeq" id="WP_106138207.1">
    <property type="nucleotide sequence ID" value="NZ_PVTE01000009.1"/>
</dbReference>
<dbReference type="InterPro" id="IPR011050">
    <property type="entry name" value="Pectin_lyase_fold/virulence"/>
</dbReference>
<evidence type="ECO:0000313" key="2">
    <source>
        <dbReference type="EMBL" id="PRY38476.1"/>
    </source>
</evidence>
<accession>A0A2T0SYI7</accession>
<sequence length="746" mass="78035">MAKTQFTGTQLGPGTITRTHLNVTQPGSALLTRLTSSAGLSQTSTGIDSGTGDVSLVLIQPTFATVTELTAYTGTQTQLLLADGRSYTYNSSSSLTTDNYYVVAATGKGSGRYLLNNTGANTATLTVATCRAMTAPAGLAPSVISLGDSIIGGLFRYDSADTSTADDGAMTLVTSTGLRYKRIVDGFVNVRWFNAKGDGTTDDAPAINAAINYAVAQIGVYKLKTVFIPEGNYLCNSSINCSNRSGLTLTGATGRTQNTVLIGNSGTIAVDFSGSSESTLANLSLSIYNGLSNPALVGLQFALSKDSTSQATAGNQKGGLNCSVSNVSIKGGDFVSINGGLGFIGLINCRSEEFCLHNVTIQANTPVLFTTTNTIQATTGYNYTITSPNAGTYIQDNNSGSMGVVNWSGQNSLYSWEYQTPTQLLNGVNSYNFHGYMTRLNNTQNGTYQAAVRVCQPTYGLKLQGTVEGSSTLLAIQNTLVNPDINLVSANVTSTSSPLLTIDNYGGIQGGRIGISFGNPGTELGTGRWLMTTPVINSGNSPTNAFLSNVTFDVPQWTDMGKVVMGNLLKNTQNTRFNVATPIEKMGPAIRSTYNVKKGLGVTPGGNGTVTGVIAQFTSAAKTDTTTGNGGYYSFYVNGTVSLGDYNTNNGIAMYRVEGYLSVAQNVNGAMVPVSSEISVHTASSLNGNYLQIASVSISLDMSATPYPVLKMSVNTSGSGTGEAVNFYGRVEIMNDHLVNQALLLS</sequence>